<dbReference type="Proteomes" id="UP000008953">
    <property type="component" value="Chromosome"/>
</dbReference>
<gene>
    <name evidence="1" type="ORF">RO1_01190</name>
</gene>
<evidence type="ECO:0000313" key="2">
    <source>
        <dbReference type="Proteomes" id="UP000008953"/>
    </source>
</evidence>
<dbReference type="HOGENOM" id="CLU_3295899_0_0_9"/>
<name>D4KUA7_9FIRM</name>
<reference evidence="1 2" key="1">
    <citation type="submission" date="2010-03" db="EMBL/GenBank/DDBJ databases">
        <title>The genome sequence of Roseburia intestinalis XB6B4.</title>
        <authorList>
            <consortium name="metaHIT consortium -- http://www.metahit.eu/"/>
            <person name="Pajon A."/>
            <person name="Turner K."/>
            <person name="Parkhill J."/>
            <person name="Bernalier A."/>
        </authorList>
    </citation>
    <scope>NUCLEOTIDE SEQUENCE [LARGE SCALE GENOMIC DNA]</scope>
    <source>
        <strain evidence="1 2">XB6B4</strain>
    </source>
</reference>
<dbReference type="EMBL" id="FP929050">
    <property type="protein sequence ID" value="CBL10947.1"/>
    <property type="molecule type" value="Genomic_DNA"/>
</dbReference>
<reference evidence="1 2" key="2">
    <citation type="submission" date="2010-03" db="EMBL/GenBank/DDBJ databases">
        <authorList>
            <person name="Pajon A."/>
        </authorList>
    </citation>
    <scope>NUCLEOTIDE SEQUENCE [LARGE SCALE GENOMIC DNA]</scope>
    <source>
        <strain evidence="1 2">XB6B4</strain>
    </source>
</reference>
<evidence type="ECO:0000313" key="1">
    <source>
        <dbReference type="EMBL" id="CBL10947.1"/>
    </source>
</evidence>
<proteinExistence type="predicted"/>
<sequence>MRALKIHALNKHIVSFGAAKRKRNTSSLLAVIFIPQNRKE</sequence>
<dbReference type="AlphaFoldDB" id="D4KUA7"/>
<accession>D4KUA7</accession>
<organism evidence="1 2">
    <name type="scientific">Roseburia intestinalis XB6B4</name>
    <dbReference type="NCBI Taxonomy" id="718255"/>
    <lineage>
        <taxon>Bacteria</taxon>
        <taxon>Bacillati</taxon>
        <taxon>Bacillota</taxon>
        <taxon>Clostridia</taxon>
        <taxon>Lachnospirales</taxon>
        <taxon>Lachnospiraceae</taxon>
        <taxon>Roseburia</taxon>
    </lineage>
</organism>
<protein>
    <submittedName>
        <fullName evidence="1">Uncharacterized protein</fullName>
    </submittedName>
</protein>
<dbReference type="KEGG" id="rix:RO1_01190"/>